<name>A0A6C0JSJ0_9ZZZZ</name>
<evidence type="ECO:0000313" key="1">
    <source>
        <dbReference type="EMBL" id="QHU08529.1"/>
    </source>
</evidence>
<organism evidence="1">
    <name type="scientific">viral metagenome</name>
    <dbReference type="NCBI Taxonomy" id="1070528"/>
    <lineage>
        <taxon>unclassified sequences</taxon>
        <taxon>metagenomes</taxon>
        <taxon>organismal metagenomes</taxon>
    </lineage>
</organism>
<dbReference type="EMBL" id="MN740698">
    <property type="protein sequence ID" value="QHU08529.1"/>
    <property type="molecule type" value="Genomic_DNA"/>
</dbReference>
<accession>A0A6C0JSJ0</accession>
<sequence length="331" mass="38484">MEAKIPIVYNSSTILDLEVELVDDMRKYVGDFEYTDYTYAEYYKLDAVTEEQAELAVRVYTMHTNKLKYKPVETGQNLIYSEQQKRVYGPREISKELDSIPTLMALHDRVGFDNLPILSETWSDDSLTELIPHVKRLSIEQNTTYSPFKWCDPSKIEELFMCGSRLKLCKLEYYFKKLSKDKGRKVFESLTTVCLEYDVFFDTLLKYFDLPHLSLLVVWHCEDDYKAKLESRGGNTPRIDKFCLGEDKSKLNDFLKETHSLYRQEDGTYSDPEPLLIEAGTRSKTTRVDYFICVSRPSPWEITKPSGPADFYLAITRTEKTPGKSARSIAR</sequence>
<reference evidence="1" key="1">
    <citation type="journal article" date="2020" name="Nature">
        <title>Giant virus diversity and host interactions through global metagenomics.</title>
        <authorList>
            <person name="Schulz F."/>
            <person name="Roux S."/>
            <person name="Paez-Espino D."/>
            <person name="Jungbluth S."/>
            <person name="Walsh D.A."/>
            <person name="Denef V.J."/>
            <person name="McMahon K.D."/>
            <person name="Konstantinidis K.T."/>
            <person name="Eloe-Fadrosh E.A."/>
            <person name="Kyrpides N.C."/>
            <person name="Woyke T."/>
        </authorList>
    </citation>
    <scope>NUCLEOTIDE SEQUENCE</scope>
    <source>
        <strain evidence="1">GVMAG-S-1063924-116</strain>
    </source>
</reference>
<proteinExistence type="predicted"/>
<dbReference type="AlphaFoldDB" id="A0A6C0JSJ0"/>
<protein>
    <submittedName>
        <fullName evidence="1">Uncharacterized protein</fullName>
    </submittedName>
</protein>